<reference evidence="1" key="1">
    <citation type="submission" date="2008-03" db="EMBL/GenBank/DDBJ databases">
        <title>Complete sequence of Thermoproteus neutrophilus V24Sta.</title>
        <authorList>
            <consortium name="US DOE Joint Genome Institute"/>
            <person name="Copeland A."/>
            <person name="Lucas S."/>
            <person name="Lapidus A."/>
            <person name="Glavina del Rio T."/>
            <person name="Dalin E."/>
            <person name="Tice H."/>
            <person name="Bruce D."/>
            <person name="Goodwin L."/>
            <person name="Pitluck S."/>
            <person name="Sims D."/>
            <person name="Brettin T."/>
            <person name="Detter J.C."/>
            <person name="Han C."/>
            <person name="Kuske C.R."/>
            <person name="Schmutz J."/>
            <person name="Larimer F."/>
            <person name="Land M."/>
            <person name="Hauser L."/>
            <person name="Kyrpides N."/>
            <person name="Mikhailova N."/>
            <person name="Biddle J.F."/>
            <person name="Zhang Z."/>
            <person name="Fitz-Gibbon S.T."/>
            <person name="Lowe T.M."/>
            <person name="Saltikov C."/>
            <person name="House C.H."/>
            <person name="Richardson P."/>
        </authorList>
    </citation>
    <scope>NUCLEOTIDE SEQUENCE [LARGE SCALE GENOMIC DNA]</scope>
    <source>
        <strain evidence="1">V24Sta</strain>
    </source>
</reference>
<dbReference type="HOGENOM" id="CLU_2857245_0_0_2"/>
<dbReference type="STRING" id="444157.Tneu_1768"/>
<gene>
    <name evidence="1" type="ordered locus">Tneu_1768</name>
</gene>
<protein>
    <submittedName>
        <fullName evidence="1">Uncharacterized protein</fullName>
    </submittedName>
</protein>
<dbReference type="KEGG" id="tne:Tneu_1768"/>
<keyword evidence="2" id="KW-1185">Reference proteome</keyword>
<dbReference type="AlphaFoldDB" id="B1YAY6"/>
<evidence type="ECO:0000313" key="1">
    <source>
        <dbReference type="EMBL" id="ACB40686.1"/>
    </source>
</evidence>
<dbReference type="OrthoDB" id="26999at2157"/>
<organism evidence="1 2">
    <name type="scientific">Pyrobaculum neutrophilum (strain DSM 2338 / JCM 9278 / NBRC 100436 / V24Sta)</name>
    <name type="common">Thermoproteus neutrophilus</name>
    <dbReference type="NCBI Taxonomy" id="444157"/>
    <lineage>
        <taxon>Archaea</taxon>
        <taxon>Thermoproteota</taxon>
        <taxon>Thermoprotei</taxon>
        <taxon>Thermoproteales</taxon>
        <taxon>Thermoproteaceae</taxon>
        <taxon>Pyrobaculum</taxon>
    </lineage>
</organism>
<dbReference type="GeneID" id="6165533"/>
<dbReference type="EMBL" id="CP001014">
    <property type="protein sequence ID" value="ACB40686.1"/>
    <property type="molecule type" value="Genomic_DNA"/>
</dbReference>
<dbReference type="Proteomes" id="UP000001694">
    <property type="component" value="Chromosome"/>
</dbReference>
<name>B1YAY6_PYRNV</name>
<accession>B1YAY6</accession>
<proteinExistence type="predicted"/>
<evidence type="ECO:0000313" key="2">
    <source>
        <dbReference type="Proteomes" id="UP000001694"/>
    </source>
</evidence>
<dbReference type="RefSeq" id="WP_012351105.1">
    <property type="nucleotide sequence ID" value="NC_010525.1"/>
</dbReference>
<dbReference type="eggNOG" id="arCOG12860">
    <property type="taxonomic scope" value="Archaea"/>
</dbReference>
<sequence length="64" mass="7544">MKAYLVTRDPRGAWPRDVKILYLPFAEEDVLYVVDERRGFVEISGREKIEEFIGQLRSGRRTSQ</sequence>